<evidence type="ECO:0000256" key="2">
    <source>
        <dbReference type="RuleBase" id="RU000363"/>
    </source>
</evidence>
<dbReference type="PRINTS" id="PR00081">
    <property type="entry name" value="GDHRDH"/>
</dbReference>
<dbReference type="KEGG" id="fya:KMW28_09910"/>
<sequence length="241" mass="25976">MKNLKGKTAIITGGGTGVGRAIATTLVEEGVNVLLASRTKDHLIDTANQLNKIGKGKAITASLDVRDKENCIKVAQLAVKEFGSIDFLVNNAGLGVGSLVKDTTEADWDKVIDTNLKGTFFMMQSVLPTMIDQESGFILNIASQAAKRGYAQAGPYCASKFGVVGLGDALQEEVYEHGITVHSLCPALIQTPAPTSEEDRDYNVLQVEDLAETVAYLFKMPERVKIDDIGLYARPKSRTRV</sequence>
<dbReference type="Proteomes" id="UP000678679">
    <property type="component" value="Chromosome 1"/>
</dbReference>
<dbReference type="Pfam" id="PF00106">
    <property type="entry name" value="adh_short"/>
    <property type="match status" value="1"/>
</dbReference>
<reference evidence="3 4" key="1">
    <citation type="submission" date="2021-05" db="EMBL/GenBank/DDBJ databases">
        <title>Comparative genomic studies on the polysaccharide-degrading batcterial strains of the Flammeovirga genus.</title>
        <authorList>
            <person name="Zewei F."/>
            <person name="Zheng Z."/>
            <person name="Yu L."/>
            <person name="Ruyue G."/>
            <person name="Yanhong M."/>
            <person name="Yuanyuan C."/>
            <person name="Jingyan G."/>
            <person name="Wenjun H."/>
        </authorList>
    </citation>
    <scope>NUCLEOTIDE SEQUENCE [LARGE SCALE GENOMIC DNA]</scope>
    <source>
        <strain evidence="3 4">NBRC:100898</strain>
    </source>
</reference>
<evidence type="ECO:0000313" key="3">
    <source>
        <dbReference type="EMBL" id="QWG03868.1"/>
    </source>
</evidence>
<keyword evidence="4" id="KW-1185">Reference proteome</keyword>
<dbReference type="PANTHER" id="PTHR42760">
    <property type="entry name" value="SHORT-CHAIN DEHYDROGENASES/REDUCTASES FAMILY MEMBER"/>
    <property type="match status" value="1"/>
</dbReference>
<proteinExistence type="inferred from homology"/>
<evidence type="ECO:0000313" key="4">
    <source>
        <dbReference type="Proteomes" id="UP000678679"/>
    </source>
</evidence>
<name>A0AAX1N8L8_9BACT</name>
<dbReference type="SUPFAM" id="SSF51735">
    <property type="entry name" value="NAD(P)-binding Rossmann-fold domains"/>
    <property type="match status" value="1"/>
</dbReference>
<dbReference type="InterPro" id="IPR002347">
    <property type="entry name" value="SDR_fam"/>
</dbReference>
<evidence type="ECO:0000256" key="1">
    <source>
        <dbReference type="ARBA" id="ARBA00006484"/>
    </source>
</evidence>
<dbReference type="CDD" id="cd05233">
    <property type="entry name" value="SDR_c"/>
    <property type="match status" value="1"/>
</dbReference>
<dbReference type="InterPro" id="IPR020904">
    <property type="entry name" value="Sc_DH/Rdtase_CS"/>
</dbReference>
<dbReference type="PRINTS" id="PR00080">
    <property type="entry name" value="SDRFAMILY"/>
</dbReference>
<protein>
    <submittedName>
        <fullName evidence="3">SDR family NAD(P)-dependent oxidoreductase</fullName>
    </submittedName>
</protein>
<dbReference type="AlphaFoldDB" id="A0AAX1N8L8"/>
<dbReference type="Gene3D" id="3.40.50.720">
    <property type="entry name" value="NAD(P)-binding Rossmann-like Domain"/>
    <property type="match status" value="1"/>
</dbReference>
<dbReference type="PROSITE" id="PS00061">
    <property type="entry name" value="ADH_SHORT"/>
    <property type="match status" value="1"/>
</dbReference>
<dbReference type="GO" id="GO:0016616">
    <property type="term" value="F:oxidoreductase activity, acting on the CH-OH group of donors, NAD or NADP as acceptor"/>
    <property type="evidence" value="ECO:0007669"/>
    <property type="project" value="TreeGrafter"/>
</dbReference>
<organism evidence="3 4">
    <name type="scientific">Flammeovirga yaeyamensis</name>
    <dbReference type="NCBI Taxonomy" id="367791"/>
    <lineage>
        <taxon>Bacteria</taxon>
        <taxon>Pseudomonadati</taxon>
        <taxon>Bacteroidota</taxon>
        <taxon>Cytophagia</taxon>
        <taxon>Cytophagales</taxon>
        <taxon>Flammeovirgaceae</taxon>
        <taxon>Flammeovirga</taxon>
    </lineage>
</organism>
<dbReference type="EMBL" id="CP076132">
    <property type="protein sequence ID" value="QWG03868.1"/>
    <property type="molecule type" value="Genomic_DNA"/>
</dbReference>
<gene>
    <name evidence="3" type="ORF">KMW28_09910</name>
</gene>
<dbReference type="FunFam" id="3.40.50.720:FF:000084">
    <property type="entry name" value="Short-chain dehydrogenase reductase"/>
    <property type="match status" value="1"/>
</dbReference>
<dbReference type="InterPro" id="IPR036291">
    <property type="entry name" value="NAD(P)-bd_dom_sf"/>
</dbReference>
<comment type="similarity">
    <text evidence="1 2">Belongs to the short-chain dehydrogenases/reductases (SDR) family.</text>
</comment>
<dbReference type="RefSeq" id="WP_169665299.1">
    <property type="nucleotide sequence ID" value="NZ_CP076132.1"/>
</dbReference>
<accession>A0AAX1N8L8</accession>